<name>A0ABU4TNF7_9PSEU</name>
<reference evidence="4 5" key="1">
    <citation type="submission" date="2023-11" db="EMBL/GenBank/DDBJ databases">
        <title>Lentzea sokolovensis, sp. nov., Lentzea kristufkii, sp. nov., and Lentzea miocenensis, sp. nov., rare actinobacteria from Sokolov Coal Basin, Miocene lacustrine sediment, Czech Republic.</title>
        <authorList>
            <person name="Lara A."/>
            <person name="Kotroba L."/>
            <person name="Nouioui I."/>
            <person name="Neumann-Schaal M."/>
            <person name="Mast Y."/>
            <person name="Chronakova A."/>
        </authorList>
    </citation>
    <scope>NUCLEOTIDE SEQUENCE [LARGE SCALE GENOMIC DNA]</scope>
    <source>
        <strain evidence="4 5">BCCO 10_0798</strain>
    </source>
</reference>
<keyword evidence="1" id="KW-0805">Transcription regulation</keyword>
<feature type="transmembrane region" description="Helical" evidence="3">
    <location>
        <begin position="178"/>
        <end position="198"/>
    </location>
</feature>
<evidence type="ECO:0000256" key="3">
    <source>
        <dbReference type="SAM" id="Phobius"/>
    </source>
</evidence>
<proteinExistence type="predicted"/>
<keyword evidence="3" id="KW-0472">Membrane</keyword>
<sequence>MTTNHPSDHLLHRYSHSDDDIPADELWAVESHLETCAPCRARLAPEPIAEAVWANLSPLLDHTPQMPRARAWRRVHGWVSPAAGPWLAMILLVIAAAVALDRAGFAVGDRVSLVLLVAPVLPVLGVAASWGRSLDPAWELTAATPRAGLPLVFRRTAAVLAVVVPGLAVASLLTDAGFARWLLPCLAFTVGTLALGTLIGVTRAAVVLIAAWALAIVAPTIAFSRTAVALGPAAAPVWIALLGASVVVLAVRRMAFTRLEANR</sequence>
<dbReference type="InterPro" id="IPR041916">
    <property type="entry name" value="Anti_sigma_zinc_sf"/>
</dbReference>
<feature type="transmembrane region" description="Helical" evidence="3">
    <location>
        <begin position="75"/>
        <end position="99"/>
    </location>
</feature>
<feature type="transmembrane region" description="Helical" evidence="3">
    <location>
        <begin position="205"/>
        <end position="223"/>
    </location>
</feature>
<feature type="transmembrane region" description="Helical" evidence="3">
    <location>
        <begin position="229"/>
        <end position="251"/>
    </location>
</feature>
<keyword evidence="2" id="KW-0804">Transcription</keyword>
<organism evidence="4 5">
    <name type="scientific">Lentzea kristufekii</name>
    <dbReference type="NCBI Taxonomy" id="3095430"/>
    <lineage>
        <taxon>Bacteria</taxon>
        <taxon>Bacillati</taxon>
        <taxon>Actinomycetota</taxon>
        <taxon>Actinomycetes</taxon>
        <taxon>Pseudonocardiales</taxon>
        <taxon>Pseudonocardiaceae</taxon>
        <taxon>Lentzea</taxon>
    </lineage>
</organism>
<keyword evidence="3" id="KW-1133">Transmembrane helix</keyword>
<feature type="transmembrane region" description="Helical" evidence="3">
    <location>
        <begin position="152"/>
        <end position="172"/>
    </location>
</feature>
<dbReference type="RefSeq" id="WP_319983839.1">
    <property type="nucleotide sequence ID" value="NZ_JAXAVV010000004.1"/>
</dbReference>
<evidence type="ECO:0000256" key="1">
    <source>
        <dbReference type="ARBA" id="ARBA00023015"/>
    </source>
</evidence>
<keyword evidence="3" id="KW-0812">Transmembrane</keyword>
<dbReference type="Proteomes" id="UP001271792">
    <property type="component" value="Unassembled WGS sequence"/>
</dbReference>
<evidence type="ECO:0000313" key="5">
    <source>
        <dbReference type="Proteomes" id="UP001271792"/>
    </source>
</evidence>
<keyword evidence="5" id="KW-1185">Reference proteome</keyword>
<accession>A0ABU4TNF7</accession>
<feature type="transmembrane region" description="Helical" evidence="3">
    <location>
        <begin position="111"/>
        <end position="131"/>
    </location>
</feature>
<comment type="caution">
    <text evidence="4">The sequence shown here is derived from an EMBL/GenBank/DDBJ whole genome shotgun (WGS) entry which is preliminary data.</text>
</comment>
<dbReference type="EMBL" id="JAXAVV010000004">
    <property type="protein sequence ID" value="MDX8049818.1"/>
    <property type="molecule type" value="Genomic_DNA"/>
</dbReference>
<evidence type="ECO:0000313" key="4">
    <source>
        <dbReference type="EMBL" id="MDX8049818.1"/>
    </source>
</evidence>
<gene>
    <name evidence="4" type="ORF">SK571_10540</name>
</gene>
<evidence type="ECO:0000256" key="2">
    <source>
        <dbReference type="ARBA" id="ARBA00023163"/>
    </source>
</evidence>
<protein>
    <submittedName>
        <fullName evidence="4">Zf-HC2 domain-containing protein</fullName>
    </submittedName>
</protein>
<dbReference type="Gene3D" id="1.10.10.1320">
    <property type="entry name" value="Anti-sigma factor, zinc-finger domain"/>
    <property type="match status" value="1"/>
</dbReference>